<dbReference type="Pfam" id="PF12978">
    <property type="entry name" value="DUF3862"/>
    <property type="match status" value="1"/>
</dbReference>
<evidence type="ECO:0000313" key="4">
    <source>
        <dbReference type="EMBL" id="MFL0248846.1"/>
    </source>
</evidence>
<evidence type="ECO:0000256" key="3">
    <source>
        <dbReference type="SAM" id="Phobius"/>
    </source>
</evidence>
<sequence length="233" mass="25419">MNDNMTTCKTCGKEIAKGVKKCPHCGKDQRNFFMQHKIISVIGIIIILCIVGKALAGNGSNTSSDTKKEASTAVSSKSTKTESKPKDDKKYSYSKFMQITMGMTYDQVKGILGEGTEQSSTGDGDTKTITYAWKNYDGTNISVEIQGGKVVNKAQAMLQSMDAKVTMEKYNKINNGMTYDQVKAVLGEGQLVSQTDLLGTKGEIYEWINAGGPNMNVTFQDGKVQAKTQMELK</sequence>
<protein>
    <submittedName>
        <fullName evidence="4">DUF3862 domain-containing protein</fullName>
    </submittedName>
</protein>
<evidence type="ECO:0000256" key="1">
    <source>
        <dbReference type="ARBA" id="ARBA00022729"/>
    </source>
</evidence>
<keyword evidence="3" id="KW-1133">Transmembrane helix</keyword>
<keyword evidence="5" id="KW-1185">Reference proteome</keyword>
<dbReference type="EMBL" id="JBJIAA010000001">
    <property type="protein sequence ID" value="MFL0248846.1"/>
    <property type="molecule type" value="Genomic_DNA"/>
</dbReference>
<dbReference type="Gene3D" id="3.30.1450.10">
    <property type="match status" value="2"/>
</dbReference>
<evidence type="ECO:0000256" key="2">
    <source>
        <dbReference type="SAM" id="MobiDB-lite"/>
    </source>
</evidence>
<dbReference type="InterPro" id="IPR037873">
    <property type="entry name" value="BamE-like"/>
</dbReference>
<evidence type="ECO:0000313" key="5">
    <source>
        <dbReference type="Proteomes" id="UP001623592"/>
    </source>
</evidence>
<comment type="caution">
    <text evidence="4">The sequence shown here is derived from an EMBL/GenBank/DDBJ whole genome shotgun (WGS) entry which is preliminary data.</text>
</comment>
<keyword evidence="3" id="KW-0812">Transmembrane</keyword>
<reference evidence="4 5" key="1">
    <citation type="submission" date="2024-11" db="EMBL/GenBank/DDBJ databases">
        <authorList>
            <person name="Heng Y.C."/>
            <person name="Lim A.C.H."/>
            <person name="Lee J.K.Y."/>
            <person name="Kittelmann S."/>
        </authorList>
    </citation>
    <scope>NUCLEOTIDE SEQUENCE [LARGE SCALE GENOMIC DNA]</scope>
    <source>
        <strain evidence="4 5">WILCCON 0114</strain>
    </source>
</reference>
<feature type="compositionally biased region" description="Basic and acidic residues" evidence="2">
    <location>
        <begin position="79"/>
        <end position="88"/>
    </location>
</feature>
<proteinExistence type="predicted"/>
<feature type="region of interest" description="Disordered" evidence="2">
    <location>
        <begin position="60"/>
        <end position="88"/>
    </location>
</feature>
<name>A0ABW8T9N0_9CLOT</name>
<dbReference type="RefSeq" id="WP_406785525.1">
    <property type="nucleotide sequence ID" value="NZ_JBJIAA010000001.1"/>
</dbReference>
<feature type="transmembrane region" description="Helical" evidence="3">
    <location>
        <begin position="38"/>
        <end position="56"/>
    </location>
</feature>
<organism evidence="4 5">
    <name type="scientific">Clostridium neuense</name>
    <dbReference type="NCBI Taxonomy" id="1728934"/>
    <lineage>
        <taxon>Bacteria</taxon>
        <taxon>Bacillati</taxon>
        <taxon>Bacillota</taxon>
        <taxon>Clostridia</taxon>
        <taxon>Eubacteriales</taxon>
        <taxon>Clostridiaceae</taxon>
        <taxon>Clostridium</taxon>
    </lineage>
</organism>
<gene>
    <name evidence="4" type="ORF">ACJDT4_00305</name>
</gene>
<dbReference type="SUPFAM" id="SSF55648">
    <property type="entry name" value="beta-lactamase-inhibitor protein, BLIP"/>
    <property type="match status" value="1"/>
</dbReference>
<keyword evidence="1" id="KW-0732">Signal</keyword>
<dbReference type="InterPro" id="IPR024221">
    <property type="entry name" value="BLIP_dom_sf"/>
</dbReference>
<dbReference type="Proteomes" id="UP001623592">
    <property type="component" value="Unassembled WGS sequence"/>
</dbReference>
<dbReference type="InterPro" id="IPR024418">
    <property type="entry name" value="DUF3862"/>
</dbReference>
<keyword evidence="3" id="KW-0472">Membrane</keyword>
<accession>A0ABW8T9N0</accession>